<gene>
    <name evidence="2" type="ORF">KW502_02365</name>
</gene>
<evidence type="ECO:0000313" key="2">
    <source>
        <dbReference type="EMBL" id="MBW2960643.1"/>
    </source>
</evidence>
<dbReference type="Proteomes" id="UP000719267">
    <property type="component" value="Unassembled WGS sequence"/>
</dbReference>
<keyword evidence="1" id="KW-0732">Signal</keyword>
<protein>
    <submittedName>
        <fullName evidence="2">DUF2911 domain-containing protein</fullName>
    </submittedName>
</protein>
<feature type="signal peptide" evidence="1">
    <location>
        <begin position="1"/>
        <end position="19"/>
    </location>
</feature>
<evidence type="ECO:0000256" key="1">
    <source>
        <dbReference type="SAM" id="SignalP"/>
    </source>
</evidence>
<proteinExistence type="predicted"/>
<dbReference type="RefSeq" id="WP_219038928.1">
    <property type="nucleotide sequence ID" value="NZ_JAHWDF010000002.1"/>
</dbReference>
<keyword evidence="3" id="KW-1185">Reference proteome</keyword>
<accession>A0ABS6W0G7</accession>
<feature type="chain" id="PRO_5047488158" evidence="1">
    <location>
        <begin position="20"/>
        <end position="281"/>
    </location>
</feature>
<name>A0ABS6W0G7_9FLAO</name>
<organism evidence="2 3">
    <name type="scientific">Mesonia aestuariivivens</name>
    <dbReference type="NCBI Taxonomy" id="2796128"/>
    <lineage>
        <taxon>Bacteria</taxon>
        <taxon>Pseudomonadati</taxon>
        <taxon>Bacteroidota</taxon>
        <taxon>Flavobacteriia</taxon>
        <taxon>Flavobacteriales</taxon>
        <taxon>Flavobacteriaceae</taxon>
        <taxon>Mesonia</taxon>
    </lineage>
</organism>
<dbReference type="InterPro" id="IPR021314">
    <property type="entry name" value="DUF2911"/>
</dbReference>
<comment type="caution">
    <text evidence="2">The sequence shown here is derived from an EMBL/GenBank/DDBJ whole genome shotgun (WGS) entry which is preliminary data.</text>
</comment>
<dbReference type="EMBL" id="JAHWDF010000002">
    <property type="protein sequence ID" value="MBW2960643.1"/>
    <property type="molecule type" value="Genomic_DNA"/>
</dbReference>
<sequence length="281" mass="31662">MKKAITLFLVLFAAVNFQAQVETPQPSPHAKIWQKVGLTDVTVEYSRPSMRGRTIFGNLVPFGENWRTGANENTSITFSDDVKIDGKTLSKGTYAIYSVPNKKSWEVIFYKKSDNWGLPQKWDANEVALSAKVDAYKMPLTMETFTIVIDELTNDSAILNLIWENTVASLKFEVPTEAKAMKSIENVLNGPSARDYYSAADYYYTSEKDLDQALVWINKSFEGMENPPYYMLRKKSLIEAKLGKKKEAIKTAKASLKAAKAAGNKDYVKMNEDSLKEWGAM</sequence>
<dbReference type="Pfam" id="PF11138">
    <property type="entry name" value="DUF2911"/>
    <property type="match status" value="1"/>
</dbReference>
<reference evidence="2 3" key="1">
    <citation type="submission" date="2021-07" db="EMBL/GenBank/DDBJ databases">
        <title>Mesonia aestuariivivens sp. nov., isolated from a tidal flat.</title>
        <authorList>
            <person name="Kim Y.-O."/>
            <person name="Yoon J.-H."/>
        </authorList>
    </citation>
    <scope>NUCLEOTIDE SEQUENCE [LARGE SCALE GENOMIC DNA]</scope>
    <source>
        <strain evidence="2 3">JHPTF-M18</strain>
    </source>
</reference>
<evidence type="ECO:0000313" key="3">
    <source>
        <dbReference type="Proteomes" id="UP000719267"/>
    </source>
</evidence>